<organism evidence="11 12">
    <name type="scientific">Atopococcus tabaci</name>
    <dbReference type="NCBI Taxonomy" id="269774"/>
    <lineage>
        <taxon>Bacteria</taxon>
        <taxon>Bacillati</taxon>
        <taxon>Bacillota</taxon>
        <taxon>Bacilli</taxon>
        <taxon>Lactobacillales</taxon>
        <taxon>Carnobacteriaceae</taxon>
        <taxon>Atopococcus</taxon>
    </lineage>
</organism>
<dbReference type="GO" id="GO:0004399">
    <property type="term" value="F:histidinol dehydrogenase activity"/>
    <property type="evidence" value="ECO:0007669"/>
    <property type="project" value="UniProtKB-EC"/>
</dbReference>
<gene>
    <name evidence="11" type="primary">hisD</name>
    <name evidence="11" type="ORF">Q4F26_02990</name>
</gene>
<dbReference type="SUPFAM" id="SSF53720">
    <property type="entry name" value="ALDH-like"/>
    <property type="match status" value="1"/>
</dbReference>
<comment type="cofactor">
    <cofactor evidence="9">
        <name>Zn(2+)</name>
        <dbReference type="ChEBI" id="CHEBI:29105"/>
    </cofactor>
    <text evidence="9">Binds 1 zinc ion per subunit.</text>
</comment>
<feature type="binding site" evidence="8">
    <location>
        <position position="244"/>
    </location>
    <ligand>
        <name>substrate</name>
    </ligand>
</feature>
<dbReference type="GO" id="GO:0051287">
    <property type="term" value="F:NAD binding"/>
    <property type="evidence" value="ECO:0007669"/>
    <property type="project" value="InterPro"/>
</dbReference>
<keyword evidence="4 5" id="KW-0560">Oxidoreductase</keyword>
<sequence>MKSINVKEFIDTFSSDESYTSAEQLKNVMDILNDVRQNKDQALLDYTSRFDGQELDEIKVPLSYLKESYEQLDEDIKKALVTAKERIEAYEKSIKYEDRNLGEFTYVYRPLERVGIYVPGGTALYPSSVLMTVIPAQVAGVKEIHVTTPTFERNNITFATLYLLGVENVYTVGGAQAVAALAYGTETIPKVDKIAGPGNAYVAIAKRLVYGDVGIDSIAGPSEILLYVDESSDVDAVVYDVFAQAEHDPNARTFLLSESEAFIQKVEQRMEELIEDQPRKEIIKHSVANNHYPIVDTRENLIKVSNYIAAEHVSVQHEEEDAIVDAIDYAGAIFKGKTTCEAIGDYVAGPSHVLPTDRTARFSHGLNVNDFMTSHSIISLTNETYQSIVGDAAIIADREGLFAHKASLLVRKED</sequence>
<keyword evidence="12" id="KW-1185">Reference proteome</keyword>
<proteinExistence type="inferred from homology"/>
<evidence type="ECO:0000256" key="5">
    <source>
        <dbReference type="PIRNR" id="PIRNR000099"/>
    </source>
</evidence>
<dbReference type="Gene3D" id="3.40.50.1980">
    <property type="entry name" value="Nitrogenase molybdenum iron protein domain"/>
    <property type="match status" value="2"/>
</dbReference>
<evidence type="ECO:0000256" key="6">
    <source>
        <dbReference type="PIRSR" id="PIRSR000099-1"/>
    </source>
</evidence>
<evidence type="ECO:0000256" key="2">
    <source>
        <dbReference type="ARBA" id="ARBA00022723"/>
    </source>
</evidence>
<feature type="active site" description="Proton acceptor" evidence="6">
    <location>
        <position position="311"/>
    </location>
</feature>
<keyword evidence="7" id="KW-0520">NAD</keyword>
<feature type="binding site" evidence="9">
    <location>
        <position position="345"/>
    </location>
    <ligand>
        <name>Zn(2+)</name>
        <dbReference type="ChEBI" id="CHEBI:29105"/>
    </ligand>
</feature>
<keyword evidence="2 9" id="KW-0479">Metal-binding</keyword>
<dbReference type="FunFam" id="3.40.50.1980:FF:000026">
    <property type="entry name" value="Histidinol dehydrogenase"/>
    <property type="match status" value="1"/>
</dbReference>
<dbReference type="EMBL" id="JAUNQW010000008">
    <property type="protein sequence ID" value="MDO5457286.1"/>
    <property type="molecule type" value="Genomic_DNA"/>
</dbReference>
<dbReference type="InterPro" id="IPR016161">
    <property type="entry name" value="Ald_DH/histidinol_DH"/>
</dbReference>
<dbReference type="EC" id="1.1.1.23" evidence="11"/>
<feature type="binding site" evidence="8">
    <location>
        <position position="399"/>
    </location>
    <ligand>
        <name>substrate</name>
    </ligand>
</feature>
<keyword evidence="3 9" id="KW-0862">Zinc</keyword>
<feature type="binding site" evidence="9">
    <location>
        <position position="404"/>
    </location>
    <ligand>
        <name>Zn(2+)</name>
        <dbReference type="ChEBI" id="CHEBI:29105"/>
    </ligand>
</feature>
<feature type="binding site" evidence="9">
    <location>
        <position position="244"/>
    </location>
    <ligand>
        <name>Zn(2+)</name>
        <dbReference type="ChEBI" id="CHEBI:29105"/>
    </ligand>
</feature>
<protein>
    <submittedName>
        <fullName evidence="11">Histidinol dehydrogenase</fullName>
        <ecNumber evidence="11">1.1.1.23</ecNumber>
    </submittedName>
</protein>
<dbReference type="PANTHER" id="PTHR21256:SF2">
    <property type="entry name" value="HISTIDINE BIOSYNTHESIS TRIFUNCTIONAL PROTEIN"/>
    <property type="match status" value="1"/>
</dbReference>
<dbReference type="PANTHER" id="PTHR21256">
    <property type="entry name" value="HISTIDINOL DEHYDROGENASE HDH"/>
    <property type="match status" value="1"/>
</dbReference>
<dbReference type="Proteomes" id="UP001171751">
    <property type="component" value="Unassembled WGS sequence"/>
</dbReference>
<feature type="binding site" evidence="8">
    <location>
        <position position="404"/>
    </location>
    <ligand>
        <name>substrate</name>
    </ligand>
</feature>
<dbReference type="GO" id="GO:0000105">
    <property type="term" value="P:L-histidine biosynthetic process"/>
    <property type="evidence" value="ECO:0007669"/>
    <property type="project" value="InterPro"/>
</dbReference>
<dbReference type="GO" id="GO:0005829">
    <property type="term" value="C:cytosol"/>
    <property type="evidence" value="ECO:0007669"/>
    <property type="project" value="TreeGrafter"/>
</dbReference>
<evidence type="ECO:0000256" key="7">
    <source>
        <dbReference type="PIRSR" id="PIRSR000099-2"/>
    </source>
</evidence>
<evidence type="ECO:0000256" key="10">
    <source>
        <dbReference type="RuleBase" id="RU004175"/>
    </source>
</evidence>
<evidence type="ECO:0000313" key="12">
    <source>
        <dbReference type="Proteomes" id="UP001171751"/>
    </source>
</evidence>
<dbReference type="FunFam" id="3.40.50.1980:FF:000001">
    <property type="entry name" value="Histidinol dehydrogenase"/>
    <property type="match status" value="1"/>
</dbReference>
<feature type="binding site" evidence="8">
    <location>
        <position position="222"/>
    </location>
    <ligand>
        <name>substrate</name>
    </ligand>
</feature>
<evidence type="ECO:0000256" key="3">
    <source>
        <dbReference type="ARBA" id="ARBA00022833"/>
    </source>
</evidence>
<feature type="binding site" evidence="8">
    <location>
        <position position="312"/>
    </location>
    <ligand>
        <name>substrate</name>
    </ligand>
</feature>
<feature type="active site" description="Proton acceptor" evidence="6">
    <location>
        <position position="312"/>
    </location>
</feature>
<dbReference type="Pfam" id="PF00815">
    <property type="entry name" value="Histidinol_dh"/>
    <property type="match status" value="1"/>
</dbReference>
<comment type="similarity">
    <text evidence="1 5 10">Belongs to the histidinol dehydrogenase family.</text>
</comment>
<name>A0AA43UC64_9LACT</name>
<reference evidence="11" key="1">
    <citation type="submission" date="2023-07" db="EMBL/GenBank/DDBJ databases">
        <title>Between Cages and Wild: Unraveling the Impact of Captivity on Animal Microbiomes and Antimicrobial Resistance.</title>
        <authorList>
            <person name="Schmartz G.P."/>
            <person name="Rehner J."/>
            <person name="Schuff M.J."/>
            <person name="Becker S.L."/>
            <person name="Kravczyk M."/>
            <person name="Gurevich A."/>
            <person name="Francke R."/>
            <person name="Mueller R."/>
            <person name="Keller V."/>
            <person name="Keller A."/>
        </authorList>
    </citation>
    <scope>NUCLEOTIDE SEQUENCE</scope>
    <source>
        <strain evidence="11">S39M_St_73</strain>
    </source>
</reference>
<comment type="caution">
    <text evidence="11">The sequence shown here is derived from an EMBL/GenBank/DDBJ whole genome shotgun (WGS) entry which is preliminary data.</text>
</comment>
<dbReference type="InterPro" id="IPR022695">
    <property type="entry name" value="Histidinol_DH_monofunct"/>
</dbReference>
<feature type="binding site" evidence="7">
    <location>
        <position position="117"/>
    </location>
    <ligand>
        <name>NAD(+)</name>
        <dbReference type="ChEBI" id="CHEBI:57540"/>
    </ligand>
</feature>
<feature type="binding site" evidence="8">
    <location>
        <position position="345"/>
    </location>
    <ligand>
        <name>substrate</name>
    </ligand>
</feature>
<dbReference type="NCBIfam" id="TIGR00069">
    <property type="entry name" value="hisD"/>
    <property type="match status" value="1"/>
</dbReference>
<dbReference type="CDD" id="cd06572">
    <property type="entry name" value="Histidinol_dh"/>
    <property type="match status" value="1"/>
</dbReference>
<evidence type="ECO:0000256" key="8">
    <source>
        <dbReference type="PIRSR" id="PIRSR000099-3"/>
    </source>
</evidence>
<dbReference type="InterPro" id="IPR012131">
    <property type="entry name" value="Hstdl_DH"/>
</dbReference>
<evidence type="ECO:0000256" key="9">
    <source>
        <dbReference type="PIRSR" id="PIRSR000099-4"/>
    </source>
</evidence>
<dbReference type="GO" id="GO:0046872">
    <property type="term" value="F:metal ion binding"/>
    <property type="evidence" value="ECO:0007669"/>
    <property type="project" value="UniProtKB-KW"/>
</dbReference>
<evidence type="ECO:0000313" key="11">
    <source>
        <dbReference type="EMBL" id="MDO5457286.1"/>
    </source>
</evidence>
<dbReference type="AlphaFoldDB" id="A0AA43UC64"/>
<feature type="binding site" evidence="9">
    <location>
        <position position="247"/>
    </location>
    <ligand>
        <name>Zn(2+)</name>
        <dbReference type="ChEBI" id="CHEBI:29105"/>
    </ligand>
</feature>
<feature type="binding site" evidence="7">
    <location>
        <position position="199"/>
    </location>
    <ligand>
        <name>NAD(+)</name>
        <dbReference type="ChEBI" id="CHEBI:57540"/>
    </ligand>
</feature>
<dbReference type="PIRSF" id="PIRSF000099">
    <property type="entry name" value="Histidinol_dh"/>
    <property type="match status" value="1"/>
</dbReference>
<feature type="binding site" evidence="8">
    <location>
        <position position="247"/>
    </location>
    <ligand>
        <name>substrate</name>
    </ligand>
</feature>
<accession>A0AA43UC64</accession>
<evidence type="ECO:0000256" key="4">
    <source>
        <dbReference type="ARBA" id="ARBA00023002"/>
    </source>
</evidence>
<dbReference type="PRINTS" id="PR00083">
    <property type="entry name" value="HOLDHDRGNASE"/>
</dbReference>
<dbReference type="Gene3D" id="1.20.5.1300">
    <property type="match status" value="1"/>
</dbReference>
<feature type="binding site" evidence="7">
    <location>
        <position position="176"/>
    </location>
    <ligand>
        <name>NAD(+)</name>
        <dbReference type="ChEBI" id="CHEBI:57540"/>
    </ligand>
</feature>
<evidence type="ECO:0000256" key="1">
    <source>
        <dbReference type="ARBA" id="ARBA00010178"/>
    </source>
</evidence>